<name>A0A0R1RJF5_9LACO</name>
<dbReference type="AlphaFoldDB" id="A0A0R1RJF5"/>
<dbReference type="RefSeq" id="WP_017261899.1">
    <property type="nucleotide sequence ID" value="NZ_AUAW01000001.1"/>
</dbReference>
<sequence length="116" mass="12806">MVIGPLSEWVSAFAEILAVCVALFLPYYTAHRASKARQKKFAASIVHLTEVAETGDETARKELSGFLNVGFLISNNSKEQELITTGMEILRLLDSPITQADKEEINRLLASIKRVA</sequence>
<dbReference type="PATRIC" id="fig|1114972.6.peg.209"/>
<dbReference type="Proteomes" id="UP000051999">
    <property type="component" value="Unassembled WGS sequence"/>
</dbReference>
<proteinExistence type="predicted"/>
<keyword evidence="1" id="KW-0812">Transmembrane</keyword>
<accession>A0A0R1RJF5</accession>
<keyword evidence="1" id="KW-0472">Membrane</keyword>
<feature type="transmembrane region" description="Helical" evidence="1">
    <location>
        <begin position="12"/>
        <end position="30"/>
    </location>
</feature>
<keyword evidence="1" id="KW-1133">Transmembrane helix</keyword>
<comment type="caution">
    <text evidence="2">The sequence shown here is derived from an EMBL/GenBank/DDBJ whole genome shotgun (WGS) entry which is preliminary data.</text>
</comment>
<dbReference type="EMBL" id="AZFF01000001">
    <property type="protein sequence ID" value="KRL57200.1"/>
    <property type="molecule type" value="Genomic_DNA"/>
</dbReference>
<evidence type="ECO:0000313" key="2">
    <source>
        <dbReference type="EMBL" id="KRL57200.1"/>
    </source>
</evidence>
<gene>
    <name evidence="2" type="ORF">FD35_GL000208</name>
</gene>
<protein>
    <submittedName>
        <fullName evidence="2">Uncharacterized protein</fullName>
    </submittedName>
</protein>
<dbReference type="eggNOG" id="ENOG502ZPYC">
    <property type="taxonomic scope" value="Bacteria"/>
</dbReference>
<reference evidence="2 3" key="1">
    <citation type="journal article" date="2015" name="Genome Announc.">
        <title>Expanding the biotechnology potential of lactobacilli through comparative genomics of 213 strains and associated genera.</title>
        <authorList>
            <person name="Sun Z."/>
            <person name="Harris H.M."/>
            <person name="McCann A."/>
            <person name="Guo C."/>
            <person name="Argimon S."/>
            <person name="Zhang W."/>
            <person name="Yang X."/>
            <person name="Jeffery I.B."/>
            <person name="Cooney J.C."/>
            <person name="Kagawa T.F."/>
            <person name="Liu W."/>
            <person name="Song Y."/>
            <person name="Salvetti E."/>
            <person name="Wrobel A."/>
            <person name="Rasinkangas P."/>
            <person name="Parkhill J."/>
            <person name="Rea M.C."/>
            <person name="O'Sullivan O."/>
            <person name="Ritari J."/>
            <person name="Douillard F.P."/>
            <person name="Paul Ross R."/>
            <person name="Yang R."/>
            <person name="Briner A.E."/>
            <person name="Felis G.E."/>
            <person name="de Vos W.M."/>
            <person name="Barrangou R."/>
            <person name="Klaenhammer T.R."/>
            <person name="Caufield P.W."/>
            <person name="Cui Y."/>
            <person name="Zhang H."/>
            <person name="O'Toole P.W."/>
        </authorList>
    </citation>
    <scope>NUCLEOTIDE SEQUENCE [LARGE SCALE GENOMIC DNA]</scope>
    <source>
        <strain evidence="2 3">DSM 15814</strain>
    </source>
</reference>
<dbReference type="OrthoDB" id="3174721at2"/>
<evidence type="ECO:0000313" key="3">
    <source>
        <dbReference type="Proteomes" id="UP000051999"/>
    </source>
</evidence>
<organism evidence="2 3">
    <name type="scientific">Furfurilactobacillus rossiae DSM 15814</name>
    <dbReference type="NCBI Taxonomy" id="1114972"/>
    <lineage>
        <taxon>Bacteria</taxon>
        <taxon>Bacillati</taxon>
        <taxon>Bacillota</taxon>
        <taxon>Bacilli</taxon>
        <taxon>Lactobacillales</taxon>
        <taxon>Lactobacillaceae</taxon>
        <taxon>Furfurilactobacillus</taxon>
    </lineage>
</organism>
<evidence type="ECO:0000256" key="1">
    <source>
        <dbReference type="SAM" id="Phobius"/>
    </source>
</evidence>
<keyword evidence="3" id="KW-1185">Reference proteome</keyword>